<organism evidence="12 13">
    <name type="scientific">Nonomuraea rosea</name>
    <dbReference type="NCBI Taxonomy" id="638574"/>
    <lineage>
        <taxon>Bacteria</taxon>
        <taxon>Bacillati</taxon>
        <taxon>Actinomycetota</taxon>
        <taxon>Actinomycetes</taxon>
        <taxon>Streptosporangiales</taxon>
        <taxon>Streptosporangiaceae</taxon>
        <taxon>Nonomuraea</taxon>
    </lineage>
</organism>
<feature type="transmembrane region" description="Helical" evidence="9">
    <location>
        <begin position="18"/>
        <end position="38"/>
    </location>
</feature>
<dbReference type="InterPro" id="IPR016174">
    <property type="entry name" value="Di-haem_cyt_TM"/>
</dbReference>
<reference evidence="13" key="1">
    <citation type="journal article" date="2019" name="Int. J. Syst. Evol. Microbiol.">
        <title>The Global Catalogue of Microorganisms (GCM) 10K type strain sequencing project: providing services to taxonomists for standard genome sequencing and annotation.</title>
        <authorList>
            <consortium name="The Broad Institute Genomics Platform"/>
            <consortium name="The Broad Institute Genome Sequencing Center for Infectious Disease"/>
            <person name="Wu L."/>
            <person name="Ma J."/>
        </authorList>
    </citation>
    <scope>NUCLEOTIDE SEQUENCE [LARGE SCALE GENOMIC DNA]</scope>
    <source>
        <strain evidence="13">JCM 17326</strain>
    </source>
</reference>
<keyword evidence="7" id="KW-0804">Transcription</keyword>
<evidence type="ECO:0000256" key="9">
    <source>
        <dbReference type="SAM" id="Phobius"/>
    </source>
</evidence>
<dbReference type="SUPFAM" id="SSF81342">
    <property type="entry name" value="Transmembrane di-heme cytochromes"/>
    <property type="match status" value="1"/>
</dbReference>
<keyword evidence="4 9" id="KW-1133">Transmembrane helix</keyword>
<feature type="transmembrane region" description="Helical" evidence="9">
    <location>
        <begin position="58"/>
        <end position="77"/>
    </location>
</feature>
<evidence type="ECO:0000259" key="11">
    <source>
        <dbReference type="Pfam" id="PF13490"/>
    </source>
</evidence>
<feature type="domain" description="Putative zinc-finger" evidence="11">
    <location>
        <begin position="220"/>
        <end position="241"/>
    </location>
</feature>
<accession>A0ABP6VPV1</accession>
<dbReference type="Proteomes" id="UP001500630">
    <property type="component" value="Unassembled WGS sequence"/>
</dbReference>
<comment type="caution">
    <text evidence="12">The sequence shown here is derived from an EMBL/GenBank/DDBJ whole genome shotgun (WGS) entry which is preliminary data.</text>
</comment>
<gene>
    <name evidence="12" type="ORF">GCM10022419_019400</name>
</gene>
<evidence type="ECO:0000256" key="6">
    <source>
        <dbReference type="ARBA" id="ARBA00023136"/>
    </source>
</evidence>
<dbReference type="InterPro" id="IPR041916">
    <property type="entry name" value="Anti_sigma_zinc_sf"/>
</dbReference>
<sequence>MAAGTDHWVRRHNRRTRWFHAGVYLMTLTLLGTGWWLLAGLEGRPSPLARITGTHDTTLHTVVGWAFVVLAGAGLALGRRAVGTFVKESVRFRRTDLRWFARWPAATLTGRFTHHDGHFDPGQRLMNLALAGGLLALIGSGAGMAWLHGGPVFAVLVQVHIWATYLVTVLVAGHIAVACGVLPGYRGAWRSMHLGGRLDKSVAFRLWPGWAARQEPVSLNALDPVETARVEEHLRQCAACRAEVANLRANATAALSAAGDPTSTKHDHADTSSQPTSRHSQRRPRLGKKADVDARRGLTP</sequence>
<evidence type="ECO:0000256" key="4">
    <source>
        <dbReference type="ARBA" id="ARBA00022989"/>
    </source>
</evidence>
<evidence type="ECO:0008006" key="14">
    <source>
        <dbReference type="Google" id="ProtNLM"/>
    </source>
</evidence>
<keyword evidence="6 9" id="KW-0472">Membrane</keyword>
<feature type="compositionally biased region" description="Basic and acidic residues" evidence="8">
    <location>
        <begin position="288"/>
        <end position="300"/>
    </location>
</feature>
<evidence type="ECO:0000256" key="3">
    <source>
        <dbReference type="ARBA" id="ARBA00022692"/>
    </source>
</evidence>
<evidence type="ECO:0000313" key="12">
    <source>
        <dbReference type="EMBL" id="GAA3539472.1"/>
    </source>
</evidence>
<evidence type="ECO:0000313" key="13">
    <source>
        <dbReference type="Proteomes" id="UP001500630"/>
    </source>
</evidence>
<dbReference type="InterPro" id="IPR011577">
    <property type="entry name" value="Cyt_b561_bac/Ni-Hgenase"/>
</dbReference>
<name>A0ABP6VPV1_9ACTN</name>
<evidence type="ECO:0000256" key="1">
    <source>
        <dbReference type="ARBA" id="ARBA00004651"/>
    </source>
</evidence>
<evidence type="ECO:0000256" key="5">
    <source>
        <dbReference type="ARBA" id="ARBA00023015"/>
    </source>
</evidence>
<dbReference type="EMBL" id="BAABDQ010000003">
    <property type="protein sequence ID" value="GAA3539472.1"/>
    <property type="molecule type" value="Genomic_DNA"/>
</dbReference>
<feature type="region of interest" description="Disordered" evidence="8">
    <location>
        <begin position="255"/>
        <end position="300"/>
    </location>
</feature>
<dbReference type="InterPro" id="IPR027383">
    <property type="entry name" value="Znf_put"/>
</dbReference>
<feature type="transmembrane region" description="Helical" evidence="9">
    <location>
        <begin position="128"/>
        <end position="147"/>
    </location>
</feature>
<proteinExistence type="predicted"/>
<feature type="transmembrane region" description="Helical" evidence="9">
    <location>
        <begin position="159"/>
        <end position="182"/>
    </location>
</feature>
<dbReference type="Pfam" id="PF01292">
    <property type="entry name" value="Ni_hydr_CYTB"/>
    <property type="match status" value="1"/>
</dbReference>
<evidence type="ECO:0000256" key="7">
    <source>
        <dbReference type="ARBA" id="ARBA00023163"/>
    </source>
</evidence>
<keyword evidence="13" id="KW-1185">Reference proteome</keyword>
<protein>
    <recommendedName>
        <fullName evidence="14">Cytochrome b/b6 domain-containing protein</fullName>
    </recommendedName>
</protein>
<keyword evidence="3 9" id="KW-0812">Transmembrane</keyword>
<dbReference type="Pfam" id="PF13490">
    <property type="entry name" value="zf-HC2"/>
    <property type="match status" value="1"/>
</dbReference>
<dbReference type="RefSeq" id="WP_345560347.1">
    <property type="nucleotide sequence ID" value="NZ_BAABDQ010000003.1"/>
</dbReference>
<evidence type="ECO:0000256" key="8">
    <source>
        <dbReference type="SAM" id="MobiDB-lite"/>
    </source>
</evidence>
<keyword evidence="5" id="KW-0805">Transcription regulation</keyword>
<feature type="domain" description="Cytochrome b561 bacterial/Ni-hydrogenase" evidence="10">
    <location>
        <begin position="11"/>
        <end position="192"/>
    </location>
</feature>
<evidence type="ECO:0000259" key="10">
    <source>
        <dbReference type="Pfam" id="PF01292"/>
    </source>
</evidence>
<dbReference type="Gene3D" id="1.10.10.1320">
    <property type="entry name" value="Anti-sigma factor, zinc-finger domain"/>
    <property type="match status" value="1"/>
</dbReference>
<keyword evidence="2" id="KW-1003">Cell membrane</keyword>
<dbReference type="Gene3D" id="1.20.950.20">
    <property type="entry name" value="Transmembrane di-heme cytochromes, Chain C"/>
    <property type="match status" value="1"/>
</dbReference>
<evidence type="ECO:0000256" key="2">
    <source>
        <dbReference type="ARBA" id="ARBA00022475"/>
    </source>
</evidence>
<comment type="subcellular location">
    <subcellularLocation>
        <location evidence="1">Cell membrane</location>
        <topology evidence="1">Multi-pass membrane protein</topology>
    </subcellularLocation>
</comment>